<dbReference type="eggNOG" id="ENOG502TIFT">
    <property type="taxonomic scope" value="Eukaryota"/>
</dbReference>
<dbReference type="InParanoid" id="Q9TYZ7"/>
<dbReference type="HOGENOM" id="CLU_422264_0_0_1"/>
<evidence type="ECO:0000313" key="3">
    <source>
        <dbReference type="Proteomes" id="UP000001940"/>
    </source>
</evidence>
<dbReference type="RefSeq" id="NP_500353.1">
    <property type="nucleotide sequence ID" value="NM_067952.4"/>
</dbReference>
<protein>
    <submittedName>
        <fullName evidence="2">DUF38 domain-containing protein</fullName>
    </submittedName>
</protein>
<feature type="domain" description="DUF38" evidence="1">
    <location>
        <begin position="115"/>
        <end position="245"/>
    </location>
</feature>
<feature type="domain" description="DUF38" evidence="1">
    <location>
        <begin position="488"/>
        <end position="623"/>
    </location>
</feature>
<dbReference type="PANTHER" id="PTHR23015:SF25">
    <property type="entry name" value="DUF38 DOMAIN-CONTAINING PROTEIN-RELATED"/>
    <property type="match status" value="1"/>
</dbReference>
<dbReference type="PhylomeDB" id="Q9TYZ7"/>
<dbReference type="Bgee" id="WBGene00019047">
    <property type="expression patterns" value="Expressed in adult organism and 1 other cell type or tissue"/>
</dbReference>
<evidence type="ECO:0000313" key="2">
    <source>
        <dbReference type="EMBL" id="CCD64039.1"/>
    </source>
</evidence>
<evidence type="ECO:0000259" key="1">
    <source>
        <dbReference type="Pfam" id="PF01827"/>
    </source>
</evidence>
<dbReference type="EMBL" id="BX284604">
    <property type="protein sequence ID" value="CCD64039.1"/>
    <property type="molecule type" value="Genomic_DNA"/>
</dbReference>
<proteinExistence type="predicted"/>
<organism evidence="2 3">
    <name type="scientific">Caenorhabditis elegans</name>
    <dbReference type="NCBI Taxonomy" id="6239"/>
    <lineage>
        <taxon>Eukaryota</taxon>
        <taxon>Metazoa</taxon>
        <taxon>Ecdysozoa</taxon>
        <taxon>Nematoda</taxon>
        <taxon>Chromadorea</taxon>
        <taxon>Rhabditida</taxon>
        <taxon>Rhabditina</taxon>
        <taxon>Rhabditomorpha</taxon>
        <taxon>Rhabditoidea</taxon>
        <taxon>Rhabditidae</taxon>
        <taxon>Peloderinae</taxon>
        <taxon>Caenorhabditis</taxon>
    </lineage>
</organism>
<dbReference type="CTD" id="177110"/>
<keyword evidence="3" id="KW-1185">Reference proteome</keyword>
<evidence type="ECO:0000313" key="4">
    <source>
        <dbReference type="WormBase" id="F58E2.3"/>
    </source>
</evidence>
<dbReference type="KEGG" id="cel:CELE_F58E2.3"/>
<dbReference type="AlphaFoldDB" id="Q9TYZ7"/>
<dbReference type="InterPro" id="IPR002900">
    <property type="entry name" value="DUF38/FTH_CAE_spp"/>
</dbReference>
<dbReference type="PIR" id="T33709">
    <property type="entry name" value="T33709"/>
</dbReference>
<dbReference type="PANTHER" id="PTHR23015">
    <property type="entry name" value="UNCHARACTERIZED C.ELEGANS PROTEIN"/>
    <property type="match status" value="1"/>
</dbReference>
<dbReference type="OrthoDB" id="5846841at2759"/>
<accession>Q9TYZ7</accession>
<name>Q9TYZ7_CAEEL</name>
<dbReference type="Pfam" id="PF01827">
    <property type="entry name" value="FTH"/>
    <property type="match status" value="2"/>
</dbReference>
<reference evidence="2 3" key="1">
    <citation type="journal article" date="1998" name="Science">
        <title>Genome sequence of the nematode C. elegans: a platform for investigating biology.</title>
        <authorList>
            <consortium name="The C. elegans sequencing consortium"/>
            <person name="Sulson J.E."/>
            <person name="Waterston R."/>
        </authorList>
    </citation>
    <scope>NUCLEOTIDE SEQUENCE [LARGE SCALE GENOMIC DNA]</scope>
    <source>
        <strain evidence="2 3">Bristol N2</strain>
    </source>
</reference>
<sequence>MSHVLDLFPTKNIKNLIGFKLNHKLDFVGLTLYFQSPGETVSLEYHQKGGHTSITSHEIYEKQLVRDSEFMSVVCKSLKVFLKSSLLIKKLDLEISQLDYEELDKRMSASSQSIQFYDWFIQFLNNHRTGGLKPKLISLLGFTGYQALSIFRHISSNHLEIINLNFRKEDTEIEEHFQEIVKMKQWKHAKYLHLEECCTSIENVLHFQGANFKVDVISIDDLQLMKELSTHSATLKYFNISFNNAADSITDESLTGLFGSPKKHSLFSWEWSIDGKIECSFSEFDKKFSIYCPKACEELRNVQSSKELECTSLCTSELSIKVLHNGLLMKNILSHLGRLDICRLRRTSRGVQKCVDIIKPDAEIIAIEINLINVENVSVSIFDNAGIKKATYEPIDLTTSYQDHVSKVIQKVEKHRNGLVERELCSVNNRWQLGFSLSKFADDLKLNMIAQKSEIQGVRLDFSLTKANSRPGSNKEHVLLFRLAVAQLLDVISTTLQQLDNQIPVKKLSIQVLNQETLIQLLSLLRPSSLKTIEIRKLKNDIISKKSLKLNEAAQLDQWKNAEDILIEVLTAPGQIQYFLHFVNTEINLMAISMRDIFDLKHTFLQSTTFKKFKASFDNSDIDDQIYDEQFLGFPYKRPENPSTNEPSVWFLRMSASTDVLHILYYEHRKWITFSRVANLSVPSDALM</sequence>
<gene>
    <name evidence="2" type="ORF">CELE_F58E2.3</name>
    <name evidence="2 4" type="ORF">F58E2.3</name>
</gene>
<dbReference type="PaxDb" id="6239-F58E2.3"/>
<dbReference type="UCSC" id="F58E2.3">
    <property type="organism name" value="c. elegans"/>
</dbReference>
<dbReference type="AGR" id="WB:WBGene00019047"/>
<dbReference type="FunCoup" id="Q9TYZ7">
    <property type="interactions" value="814"/>
</dbReference>
<dbReference type="WormBase" id="F58E2.3">
    <property type="protein sequence ID" value="CE17131"/>
    <property type="gene ID" value="WBGene00019047"/>
</dbReference>
<dbReference type="Proteomes" id="UP000001940">
    <property type="component" value="Chromosome IV"/>
</dbReference>
<dbReference type="InterPro" id="IPR040161">
    <property type="entry name" value="FB224"/>
</dbReference>
<dbReference type="GeneID" id="177110"/>